<keyword evidence="2" id="KW-1185">Reference proteome</keyword>
<dbReference type="InterPro" id="IPR029063">
    <property type="entry name" value="SAM-dependent_MTases_sf"/>
</dbReference>
<dbReference type="EMBL" id="QVLS01000001">
    <property type="protein sequence ID" value="RFP82686.1"/>
    <property type="molecule type" value="Genomic_DNA"/>
</dbReference>
<dbReference type="RefSeq" id="WP_116957359.1">
    <property type="nucleotide sequence ID" value="NZ_QVLS01000001.1"/>
</dbReference>
<keyword evidence="1" id="KW-0489">Methyltransferase</keyword>
<sequence>MKTRGARFDAGWLALREPFDAAARDTAAARLLPPLLARRPATGPWRVIDLGCGTGANLRWLAPRLGGAQQWLVVDHDAALLRQWASWPGFDTIAGERLRWRGGGVEVVRRRADLARDLPTLPWRAAHLVTASALLDLVGADWLEQLAALASAARVPLLLSLSVDGHHHWGPADADDGAIQRLFAAHQQGDKGFGPALGARAVPRLAACLRQKGYRVRLARSDWRIGRDGLALQRALIDGMAQAAAEQAPSQAARVAAWRQRRLALAATGRVRVGHLELLAVPA</sequence>
<organism evidence="1 2">
    <name type="scientific">Hydrogenophaga borbori</name>
    <dbReference type="NCBI Taxonomy" id="2294117"/>
    <lineage>
        <taxon>Bacteria</taxon>
        <taxon>Pseudomonadati</taxon>
        <taxon>Pseudomonadota</taxon>
        <taxon>Betaproteobacteria</taxon>
        <taxon>Burkholderiales</taxon>
        <taxon>Comamonadaceae</taxon>
        <taxon>Hydrogenophaga</taxon>
    </lineage>
</organism>
<evidence type="ECO:0000313" key="1">
    <source>
        <dbReference type="EMBL" id="RFP82686.1"/>
    </source>
</evidence>
<evidence type="ECO:0000313" key="2">
    <source>
        <dbReference type="Proteomes" id="UP000261931"/>
    </source>
</evidence>
<keyword evidence="1" id="KW-0808">Transferase</keyword>
<comment type="caution">
    <text evidence="1">The sequence shown here is derived from an EMBL/GenBank/DDBJ whole genome shotgun (WGS) entry which is preliminary data.</text>
</comment>
<reference evidence="1 2" key="1">
    <citation type="submission" date="2018-08" db="EMBL/GenBank/DDBJ databases">
        <title>Hydrogenophaga sp. LA-38 isolated from sludge.</title>
        <authorList>
            <person name="Im W.-T."/>
        </authorList>
    </citation>
    <scope>NUCLEOTIDE SEQUENCE [LARGE SCALE GENOMIC DNA]</scope>
    <source>
        <strain evidence="1 2">LA-38</strain>
    </source>
</reference>
<protein>
    <submittedName>
        <fullName evidence="1">Class I SAM-dependent methyltransferase</fullName>
    </submittedName>
</protein>
<accession>A0A372EQ84</accession>
<dbReference type="AlphaFoldDB" id="A0A372EQ84"/>
<dbReference type="Proteomes" id="UP000261931">
    <property type="component" value="Unassembled WGS sequence"/>
</dbReference>
<dbReference type="SUPFAM" id="SSF53335">
    <property type="entry name" value="S-adenosyl-L-methionine-dependent methyltransferases"/>
    <property type="match status" value="1"/>
</dbReference>
<name>A0A372EQ84_9BURK</name>
<dbReference type="Gene3D" id="3.40.50.150">
    <property type="entry name" value="Vaccinia Virus protein VP39"/>
    <property type="match status" value="1"/>
</dbReference>
<dbReference type="GO" id="GO:0008168">
    <property type="term" value="F:methyltransferase activity"/>
    <property type="evidence" value="ECO:0007669"/>
    <property type="project" value="UniProtKB-KW"/>
</dbReference>
<proteinExistence type="predicted"/>
<dbReference type="GO" id="GO:0032259">
    <property type="term" value="P:methylation"/>
    <property type="evidence" value="ECO:0007669"/>
    <property type="project" value="UniProtKB-KW"/>
</dbReference>
<gene>
    <name evidence="1" type="ORF">DY262_02350</name>
</gene>